<feature type="compositionally biased region" description="Basic and acidic residues" evidence="1">
    <location>
        <begin position="1"/>
        <end position="14"/>
    </location>
</feature>
<evidence type="ECO:0000313" key="2">
    <source>
        <dbReference type="EMBL" id="MFC4858126.1"/>
    </source>
</evidence>
<dbReference type="EMBL" id="JBHSIS010000022">
    <property type="protein sequence ID" value="MFC4858126.1"/>
    <property type="molecule type" value="Genomic_DNA"/>
</dbReference>
<evidence type="ECO:0008006" key="4">
    <source>
        <dbReference type="Google" id="ProtNLM"/>
    </source>
</evidence>
<feature type="region of interest" description="Disordered" evidence="1">
    <location>
        <begin position="54"/>
        <end position="74"/>
    </location>
</feature>
<organism evidence="2 3">
    <name type="scientific">Actinophytocola glycyrrhizae</name>
    <dbReference type="NCBI Taxonomy" id="2044873"/>
    <lineage>
        <taxon>Bacteria</taxon>
        <taxon>Bacillati</taxon>
        <taxon>Actinomycetota</taxon>
        <taxon>Actinomycetes</taxon>
        <taxon>Pseudonocardiales</taxon>
        <taxon>Pseudonocardiaceae</taxon>
    </lineage>
</organism>
<feature type="region of interest" description="Disordered" evidence="1">
    <location>
        <begin position="1"/>
        <end position="22"/>
    </location>
</feature>
<sequence>MQGEQRGHDADPDRVAVSAQRPLRMWRDGTTFARPTAKWHDDFASADRIPLTGAFDGDGKTDVVSFPRGASART</sequence>
<dbReference type="RefSeq" id="WP_378060368.1">
    <property type="nucleotide sequence ID" value="NZ_JBHSIS010000022.1"/>
</dbReference>
<evidence type="ECO:0000313" key="3">
    <source>
        <dbReference type="Proteomes" id="UP001595859"/>
    </source>
</evidence>
<evidence type="ECO:0000256" key="1">
    <source>
        <dbReference type="SAM" id="MobiDB-lite"/>
    </source>
</evidence>
<reference evidence="3" key="1">
    <citation type="journal article" date="2019" name="Int. J. Syst. Evol. Microbiol.">
        <title>The Global Catalogue of Microorganisms (GCM) 10K type strain sequencing project: providing services to taxonomists for standard genome sequencing and annotation.</title>
        <authorList>
            <consortium name="The Broad Institute Genomics Platform"/>
            <consortium name="The Broad Institute Genome Sequencing Center for Infectious Disease"/>
            <person name="Wu L."/>
            <person name="Ma J."/>
        </authorList>
    </citation>
    <scope>NUCLEOTIDE SEQUENCE [LARGE SCALE GENOMIC DNA]</scope>
    <source>
        <strain evidence="3">ZS-22-S1</strain>
    </source>
</reference>
<name>A0ABV9SBS2_9PSEU</name>
<gene>
    <name evidence="2" type="ORF">ACFPCV_31895</name>
</gene>
<comment type="caution">
    <text evidence="2">The sequence shown here is derived from an EMBL/GenBank/DDBJ whole genome shotgun (WGS) entry which is preliminary data.</text>
</comment>
<dbReference type="Proteomes" id="UP001595859">
    <property type="component" value="Unassembled WGS sequence"/>
</dbReference>
<protein>
    <recommendedName>
        <fullName evidence="4">VCBS repeat-containing protein</fullName>
    </recommendedName>
</protein>
<proteinExistence type="predicted"/>
<keyword evidence="3" id="KW-1185">Reference proteome</keyword>
<accession>A0ABV9SBS2</accession>